<protein>
    <recommendedName>
        <fullName evidence="2">3-hydroxyisobutyryl-CoA hydrolase</fullName>
        <ecNumber evidence="2">3.1.2.4</ecNumber>
    </recommendedName>
</protein>
<dbReference type="GO" id="GO:0005829">
    <property type="term" value="C:cytosol"/>
    <property type="evidence" value="ECO:0007669"/>
    <property type="project" value="TreeGrafter"/>
</dbReference>
<evidence type="ECO:0000259" key="4">
    <source>
        <dbReference type="Pfam" id="PF16113"/>
    </source>
</evidence>
<dbReference type="SUPFAM" id="SSF52096">
    <property type="entry name" value="ClpP/crotonase"/>
    <property type="match status" value="1"/>
</dbReference>
<evidence type="ECO:0000256" key="2">
    <source>
        <dbReference type="ARBA" id="ARBA00011915"/>
    </source>
</evidence>
<keyword evidence="5" id="KW-0456">Lyase</keyword>
<dbReference type="RefSeq" id="WP_165131409.1">
    <property type="nucleotide sequence ID" value="NZ_CP049249.1"/>
</dbReference>
<evidence type="ECO:0000313" key="6">
    <source>
        <dbReference type="Proteomes" id="UP000519897"/>
    </source>
</evidence>
<name>A0A7W6PQM2_9HYPH</name>
<dbReference type="PANTHER" id="PTHR43176:SF3">
    <property type="entry name" value="3-HYDROXYISOBUTYRYL-COA HYDROLASE, MITOCHONDRIAL"/>
    <property type="match status" value="1"/>
</dbReference>
<dbReference type="PANTHER" id="PTHR43176">
    <property type="entry name" value="3-HYDROXYISOBUTYRYL-COA HYDROLASE-RELATED"/>
    <property type="match status" value="1"/>
</dbReference>
<evidence type="ECO:0000256" key="1">
    <source>
        <dbReference type="ARBA" id="ARBA00001709"/>
    </source>
</evidence>
<dbReference type="AlphaFoldDB" id="A0A7W6PQM2"/>
<dbReference type="Pfam" id="PF16113">
    <property type="entry name" value="ECH_2"/>
    <property type="match status" value="1"/>
</dbReference>
<dbReference type="NCBIfam" id="NF004127">
    <property type="entry name" value="PRK05617.1"/>
    <property type="match status" value="1"/>
</dbReference>
<dbReference type="GO" id="GO:0003860">
    <property type="term" value="F:3-hydroxyisobutyryl-CoA hydrolase activity"/>
    <property type="evidence" value="ECO:0007669"/>
    <property type="project" value="UniProtKB-EC"/>
</dbReference>
<reference evidence="5 6" key="1">
    <citation type="submission" date="2020-08" db="EMBL/GenBank/DDBJ databases">
        <title>Genomic Encyclopedia of Type Strains, Phase IV (KMG-IV): sequencing the most valuable type-strain genomes for metagenomic binning, comparative biology and taxonomic classification.</title>
        <authorList>
            <person name="Goeker M."/>
        </authorList>
    </citation>
    <scope>NUCLEOTIDE SEQUENCE [LARGE SCALE GENOMIC DNA]</scope>
    <source>
        <strain evidence="5 6">DSM 29514</strain>
    </source>
</reference>
<dbReference type="Gene3D" id="3.90.226.10">
    <property type="entry name" value="2-enoyl-CoA Hydratase, Chain A, domain 1"/>
    <property type="match status" value="1"/>
</dbReference>
<dbReference type="Proteomes" id="UP000519897">
    <property type="component" value="Unassembled WGS sequence"/>
</dbReference>
<accession>A0A7W6PQM2</accession>
<feature type="domain" description="Enoyl-CoA hydratase/isomerase" evidence="4">
    <location>
        <begin position="14"/>
        <end position="328"/>
    </location>
</feature>
<keyword evidence="3" id="KW-0378">Hydrolase</keyword>
<evidence type="ECO:0000256" key="3">
    <source>
        <dbReference type="ARBA" id="ARBA00022801"/>
    </source>
</evidence>
<dbReference type="CDD" id="cd06558">
    <property type="entry name" value="crotonase-like"/>
    <property type="match status" value="1"/>
</dbReference>
<dbReference type="GO" id="GO:0006574">
    <property type="term" value="P:L-valine catabolic process"/>
    <property type="evidence" value="ECO:0007669"/>
    <property type="project" value="TreeGrafter"/>
</dbReference>
<comment type="caution">
    <text evidence="5">The sequence shown here is derived from an EMBL/GenBank/DDBJ whole genome shotgun (WGS) entry which is preliminary data.</text>
</comment>
<dbReference type="InterPro" id="IPR029045">
    <property type="entry name" value="ClpP/crotonase-like_dom_sf"/>
</dbReference>
<dbReference type="EMBL" id="JACIEC010000003">
    <property type="protein sequence ID" value="MBB4144325.1"/>
    <property type="molecule type" value="Genomic_DNA"/>
</dbReference>
<evidence type="ECO:0000313" key="5">
    <source>
        <dbReference type="EMBL" id="MBB4144325.1"/>
    </source>
</evidence>
<dbReference type="InterPro" id="IPR045004">
    <property type="entry name" value="ECH_dom"/>
</dbReference>
<comment type="catalytic activity">
    <reaction evidence="1">
        <text>3-hydroxy-2-methylpropanoyl-CoA + H2O = 3-hydroxy-2-methylpropanoate + CoA + H(+)</text>
        <dbReference type="Rhea" id="RHEA:20888"/>
        <dbReference type="ChEBI" id="CHEBI:11805"/>
        <dbReference type="ChEBI" id="CHEBI:15377"/>
        <dbReference type="ChEBI" id="CHEBI:15378"/>
        <dbReference type="ChEBI" id="CHEBI:57287"/>
        <dbReference type="ChEBI" id="CHEBI:57340"/>
        <dbReference type="EC" id="3.1.2.4"/>
    </reaction>
</comment>
<organism evidence="5 6">
    <name type="scientific">Rhizobium rhizoryzae</name>
    <dbReference type="NCBI Taxonomy" id="451876"/>
    <lineage>
        <taxon>Bacteria</taxon>
        <taxon>Pseudomonadati</taxon>
        <taxon>Pseudomonadota</taxon>
        <taxon>Alphaproteobacteria</taxon>
        <taxon>Hyphomicrobiales</taxon>
        <taxon>Rhizobiaceae</taxon>
        <taxon>Rhizobium/Agrobacterium group</taxon>
        <taxon>Rhizobium</taxon>
    </lineage>
</organism>
<gene>
    <name evidence="5" type="ORF">GGQ72_002882</name>
</gene>
<sequence length="345" mass="37735">MSNSDLTIRVEGRVGYITLTRPKVLNAVNEAIVDGMTEAMTRWADDPAISLVMVDSDSERAFSAGGDLSAMYEHGRAGQFDAGNAFWRDEYRLNAMIAHYPKPYVAFMDGIVMGGGVGLSAHGSHRIVTEHSVVAMPECSIGLITDVGGTYLLHQAPGHLGEYLGLTGTRMNGADAIYAKLADHYVEREKLAALKARLIETGDATVISEFSSTPPTSVFAERQSEIDHAFSGETVHDITDRLSTLSSEWAVKALEAIRRGSPISLQATLKAIREADTLEIGIRNEYRFVSRVLEHGDFIEGIRAVIVDKDRNPRWKYAGLDDVPRELLALMMQEAEGGDLLLPAR</sequence>
<dbReference type="InterPro" id="IPR032259">
    <property type="entry name" value="HIBYL-CoA-H"/>
</dbReference>
<proteinExistence type="predicted"/>
<keyword evidence="6" id="KW-1185">Reference proteome</keyword>
<dbReference type="EC" id="3.1.2.4" evidence="2"/>
<dbReference type="GO" id="GO:0016829">
    <property type="term" value="F:lyase activity"/>
    <property type="evidence" value="ECO:0007669"/>
    <property type="project" value="UniProtKB-KW"/>
</dbReference>